<dbReference type="PROSITE" id="PS51257">
    <property type="entry name" value="PROKAR_LIPOPROTEIN"/>
    <property type="match status" value="1"/>
</dbReference>
<sequence>MLQRQLGRNGPQVSAMGLGCMGMSEFYGATDESEALATLDLALERGVTLLDTADAYGPHHNEELLGRALRGRREQVFLASKFGLVRSEDPDTRGVNGRPDYVRQAVEGSLRRLGIEHLDLYYQHRVDPEVPIEDTVGAMAELVQAGKVRYLGLSEASSATLIRAQQVHPIAALQSEFSLWSRDPQEHGVLATCRELGVALVAYSPLGRGFLTGALKSPEDFAADDYRRLSPRFQGENFQRNLALVEQVRALAGAKGVTPGQLALAWVLAQGEDIIPIPGTRQRRYLQENLAALDVQLSAAEGAELARLFTPEQVAGTRYPAAWMQLVER</sequence>
<dbReference type="Pfam" id="PF00248">
    <property type="entry name" value="Aldo_ket_red"/>
    <property type="match status" value="1"/>
</dbReference>
<reference evidence="3 4" key="1">
    <citation type="submission" date="2022-10" db="EMBL/GenBank/DDBJ databases">
        <title>A novel Pseudomonas species, isolated from Passiflora incarnata leaves.</title>
        <authorList>
            <person name="Cueva-Yesquen L.G."/>
            <person name="Fantinatti-Garboggini F."/>
        </authorList>
    </citation>
    <scope>NUCLEOTIDE SEQUENCE [LARGE SCALE GENOMIC DNA]</scope>
    <source>
        <strain evidence="3 4">CBMAI 2609</strain>
    </source>
</reference>
<gene>
    <name evidence="3" type="ORF">OMP44_17165</name>
</gene>
<dbReference type="RefSeq" id="WP_280309912.1">
    <property type="nucleotide sequence ID" value="NZ_JAPDIQ010000007.1"/>
</dbReference>
<dbReference type="Gene3D" id="3.20.20.100">
    <property type="entry name" value="NADP-dependent oxidoreductase domain"/>
    <property type="match status" value="1"/>
</dbReference>
<dbReference type="EMBL" id="JAPDIQ010000007">
    <property type="protein sequence ID" value="MDH4764619.1"/>
    <property type="molecule type" value="Genomic_DNA"/>
</dbReference>
<dbReference type="PANTHER" id="PTHR43625">
    <property type="entry name" value="AFLATOXIN B1 ALDEHYDE REDUCTASE"/>
    <property type="match status" value="1"/>
</dbReference>
<comment type="caution">
    <text evidence="3">The sequence shown here is derived from an EMBL/GenBank/DDBJ whole genome shotgun (WGS) entry which is preliminary data.</text>
</comment>
<evidence type="ECO:0000313" key="4">
    <source>
        <dbReference type="Proteomes" id="UP001157461"/>
    </source>
</evidence>
<protein>
    <submittedName>
        <fullName evidence="3">Aldo/keto reductase</fullName>
    </submittedName>
</protein>
<evidence type="ECO:0000313" key="3">
    <source>
        <dbReference type="EMBL" id="MDH4764619.1"/>
    </source>
</evidence>
<dbReference type="SUPFAM" id="SSF51430">
    <property type="entry name" value="NAD(P)-linked oxidoreductase"/>
    <property type="match status" value="1"/>
</dbReference>
<dbReference type="PANTHER" id="PTHR43625:SF40">
    <property type="entry name" value="ALDO-KETO REDUCTASE YAKC [NADP(+)]"/>
    <property type="match status" value="1"/>
</dbReference>
<evidence type="ECO:0000259" key="2">
    <source>
        <dbReference type="Pfam" id="PF00248"/>
    </source>
</evidence>
<proteinExistence type="predicted"/>
<keyword evidence="4" id="KW-1185">Reference proteome</keyword>
<dbReference type="CDD" id="cd19076">
    <property type="entry name" value="AKR_AKR13A_13D"/>
    <property type="match status" value="1"/>
</dbReference>
<accession>A0ABT6IJK1</accession>
<keyword evidence="1" id="KW-0560">Oxidoreductase</keyword>
<dbReference type="Proteomes" id="UP001157461">
    <property type="component" value="Unassembled WGS sequence"/>
</dbReference>
<dbReference type="InterPro" id="IPR036812">
    <property type="entry name" value="NAD(P)_OxRdtase_dom_sf"/>
</dbReference>
<name>A0ABT6IJK1_9PSED</name>
<feature type="domain" description="NADP-dependent oxidoreductase" evidence="2">
    <location>
        <begin position="16"/>
        <end position="306"/>
    </location>
</feature>
<dbReference type="InterPro" id="IPR050791">
    <property type="entry name" value="Aldo-Keto_reductase"/>
</dbReference>
<evidence type="ECO:0000256" key="1">
    <source>
        <dbReference type="ARBA" id="ARBA00023002"/>
    </source>
</evidence>
<dbReference type="InterPro" id="IPR023210">
    <property type="entry name" value="NADP_OxRdtase_dom"/>
</dbReference>
<organism evidence="3 4">
    <name type="scientific">Pseudomonas flavocrustae</name>
    <dbReference type="NCBI Taxonomy" id="2991719"/>
    <lineage>
        <taxon>Bacteria</taxon>
        <taxon>Pseudomonadati</taxon>
        <taxon>Pseudomonadota</taxon>
        <taxon>Gammaproteobacteria</taxon>
        <taxon>Pseudomonadales</taxon>
        <taxon>Pseudomonadaceae</taxon>
        <taxon>Pseudomonas</taxon>
    </lineage>
</organism>